<evidence type="ECO:0000256" key="1">
    <source>
        <dbReference type="SAM" id="MobiDB-lite"/>
    </source>
</evidence>
<dbReference type="EMBL" id="CP012333">
    <property type="protein sequence ID" value="AKU96569.1"/>
    <property type="molecule type" value="Genomic_DNA"/>
</dbReference>
<sequence>MKLVTSRSARICFALLAATPASSAIGACASETNDAEPQESGATVPGQPAADGGATDADAADADACASDDCDFFPSECTPDVFCPTSAFDLHDPAQGLSWLTASRVLAGRSPSDVWFAGSLGAYSHFDGTSWSTVDASTQTSARAFWLTPSGEVAVTDSGALLVRGSSFVTTSGKSPGGFATAALANKPANFGRKVTAGFAPAGSTTMWIATNITLRRLGAMPDGTIAVQSGIEATRCIQGCERTRSIHGSSEKTVFAVGELGAAVRIDDADSDAPTLTPLNSGTTMGLWGVFAASDTDVWAAGGGGTIRH</sequence>
<protein>
    <submittedName>
        <fullName evidence="3">Uncharacterized protein</fullName>
    </submittedName>
</protein>
<keyword evidence="2" id="KW-0732">Signal</keyword>
<organism evidence="3 4">
    <name type="scientific">Labilithrix luteola</name>
    <dbReference type="NCBI Taxonomy" id="1391654"/>
    <lineage>
        <taxon>Bacteria</taxon>
        <taxon>Pseudomonadati</taxon>
        <taxon>Myxococcota</taxon>
        <taxon>Polyangia</taxon>
        <taxon>Polyangiales</taxon>
        <taxon>Labilitrichaceae</taxon>
        <taxon>Labilithrix</taxon>
    </lineage>
</organism>
<accession>A0A0K1PTW1</accession>
<dbReference type="Proteomes" id="UP000064967">
    <property type="component" value="Chromosome"/>
</dbReference>
<evidence type="ECO:0000313" key="3">
    <source>
        <dbReference type="EMBL" id="AKU96569.1"/>
    </source>
</evidence>
<dbReference type="PROSITE" id="PS51257">
    <property type="entry name" value="PROKAR_LIPOPROTEIN"/>
    <property type="match status" value="1"/>
</dbReference>
<feature type="chain" id="PRO_5005466590" evidence="2">
    <location>
        <begin position="24"/>
        <end position="310"/>
    </location>
</feature>
<reference evidence="3 4" key="1">
    <citation type="submission" date="2015-08" db="EMBL/GenBank/DDBJ databases">
        <authorList>
            <person name="Babu N.S."/>
            <person name="Beckwith C.J."/>
            <person name="Beseler K.G."/>
            <person name="Brison A."/>
            <person name="Carone J.V."/>
            <person name="Caskin T.P."/>
            <person name="Diamond M."/>
            <person name="Durham M.E."/>
            <person name="Foxe J.M."/>
            <person name="Go M."/>
            <person name="Henderson B.A."/>
            <person name="Jones I.B."/>
            <person name="McGettigan J.A."/>
            <person name="Micheletti S.J."/>
            <person name="Nasrallah M.E."/>
            <person name="Ortiz D."/>
            <person name="Piller C.R."/>
            <person name="Privatt S.R."/>
            <person name="Schneider S.L."/>
            <person name="Sharp S."/>
            <person name="Smith T.C."/>
            <person name="Stanton J.D."/>
            <person name="Ullery H.E."/>
            <person name="Wilson R.J."/>
            <person name="Serrano M.G."/>
            <person name="Buck G."/>
            <person name="Lee V."/>
            <person name="Wang Y."/>
            <person name="Carvalho R."/>
            <person name="Voegtly L."/>
            <person name="Shi R."/>
            <person name="Duckworth R."/>
            <person name="Johnson A."/>
            <person name="Loviza R."/>
            <person name="Walstead R."/>
            <person name="Shah Z."/>
            <person name="Kiflezghi M."/>
            <person name="Wade K."/>
            <person name="Ball S.L."/>
            <person name="Bradley K.W."/>
            <person name="Asai D.J."/>
            <person name="Bowman C.A."/>
            <person name="Russell D.A."/>
            <person name="Pope W.H."/>
            <person name="Jacobs-Sera D."/>
            <person name="Hendrix R.W."/>
            <person name="Hatfull G.F."/>
        </authorList>
    </citation>
    <scope>NUCLEOTIDE SEQUENCE [LARGE SCALE GENOMIC DNA]</scope>
    <source>
        <strain evidence="3 4">DSM 27648</strain>
    </source>
</reference>
<dbReference type="RefSeq" id="WP_146647835.1">
    <property type="nucleotide sequence ID" value="NZ_CP012333.1"/>
</dbReference>
<evidence type="ECO:0000313" key="4">
    <source>
        <dbReference type="Proteomes" id="UP000064967"/>
    </source>
</evidence>
<dbReference type="KEGG" id="llu:AKJ09_03233"/>
<dbReference type="AlphaFoldDB" id="A0A0K1PTW1"/>
<feature type="signal peptide" evidence="2">
    <location>
        <begin position="1"/>
        <end position="23"/>
    </location>
</feature>
<feature type="region of interest" description="Disordered" evidence="1">
    <location>
        <begin position="31"/>
        <end position="57"/>
    </location>
</feature>
<keyword evidence="4" id="KW-1185">Reference proteome</keyword>
<proteinExistence type="predicted"/>
<gene>
    <name evidence="3" type="ORF">AKJ09_03233</name>
</gene>
<evidence type="ECO:0000256" key="2">
    <source>
        <dbReference type="SAM" id="SignalP"/>
    </source>
</evidence>
<name>A0A0K1PTW1_9BACT</name>
<dbReference type="STRING" id="1391654.AKJ09_03233"/>